<comment type="caution">
    <text evidence="2">The sequence shown here is derived from an EMBL/GenBank/DDBJ whole genome shotgun (WGS) entry which is preliminary data.</text>
</comment>
<dbReference type="Proteomes" id="UP001159363">
    <property type="component" value="Chromosome 5"/>
</dbReference>
<dbReference type="EMBL" id="JARBHB010000006">
    <property type="protein sequence ID" value="KAJ8881359.1"/>
    <property type="molecule type" value="Genomic_DNA"/>
</dbReference>
<name>A0ABQ9HAR1_9NEOP</name>
<feature type="region of interest" description="Disordered" evidence="1">
    <location>
        <begin position="108"/>
        <end position="131"/>
    </location>
</feature>
<proteinExistence type="predicted"/>
<protein>
    <submittedName>
        <fullName evidence="2">Uncharacterized protein</fullName>
    </submittedName>
</protein>
<evidence type="ECO:0000313" key="3">
    <source>
        <dbReference type="Proteomes" id="UP001159363"/>
    </source>
</evidence>
<keyword evidence="3" id="KW-1185">Reference proteome</keyword>
<accession>A0ABQ9HAR1</accession>
<organism evidence="2 3">
    <name type="scientific">Dryococelus australis</name>
    <dbReference type="NCBI Taxonomy" id="614101"/>
    <lineage>
        <taxon>Eukaryota</taxon>
        <taxon>Metazoa</taxon>
        <taxon>Ecdysozoa</taxon>
        <taxon>Arthropoda</taxon>
        <taxon>Hexapoda</taxon>
        <taxon>Insecta</taxon>
        <taxon>Pterygota</taxon>
        <taxon>Neoptera</taxon>
        <taxon>Polyneoptera</taxon>
        <taxon>Phasmatodea</taxon>
        <taxon>Verophasmatodea</taxon>
        <taxon>Anareolatae</taxon>
        <taxon>Phasmatidae</taxon>
        <taxon>Eurycanthinae</taxon>
        <taxon>Dryococelus</taxon>
    </lineage>
</organism>
<sequence length="270" mass="29650">MPPKHSAIRFRPTYYSTSRTFEITSISETGAEMLANGISRFPRPFILPLLHTHLASPSSALRISMRGAAVAERLARSPPTKANRARSPAASPDFRKWESCRMMPLVGGPSRRSAVPPPHLHSGAAPYSLQSPSSALETSHWVPLDNLTLRLPEGGNITDDRREDADCTNFRTAFLNCDYWAAISWRGGGMQQSGKQENSEETPTFPTCEIPGMTASGIECGSLMCEGENLTIRPSSSISSWAKHVFENLCFSTRLMSRLGFESLVRNSSC</sequence>
<reference evidence="2 3" key="1">
    <citation type="submission" date="2023-02" db="EMBL/GenBank/DDBJ databases">
        <title>LHISI_Scaffold_Assembly.</title>
        <authorList>
            <person name="Stuart O.P."/>
            <person name="Cleave R."/>
            <person name="Magrath M.J.L."/>
            <person name="Mikheyev A.S."/>
        </authorList>
    </citation>
    <scope>NUCLEOTIDE SEQUENCE [LARGE SCALE GENOMIC DNA]</scope>
    <source>
        <strain evidence="2">Daus_M_001</strain>
        <tissue evidence="2">Leg muscle</tissue>
    </source>
</reference>
<evidence type="ECO:0000313" key="2">
    <source>
        <dbReference type="EMBL" id="KAJ8881359.1"/>
    </source>
</evidence>
<gene>
    <name evidence="2" type="ORF">PR048_017840</name>
</gene>
<evidence type="ECO:0000256" key="1">
    <source>
        <dbReference type="SAM" id="MobiDB-lite"/>
    </source>
</evidence>